<dbReference type="RefSeq" id="WP_042518488.1">
    <property type="nucleotide sequence ID" value="NZ_JXQI01000068.1"/>
</dbReference>
<proteinExistence type="predicted"/>
<reference evidence="1 2" key="1">
    <citation type="submission" date="2015-01" db="EMBL/GenBank/DDBJ databases">
        <title>Comparative genomics of non-oral Prevotella species.</title>
        <authorList>
            <person name="Accetto T."/>
            <person name="Nograsek B."/>
            <person name="Avgustin G."/>
        </authorList>
    </citation>
    <scope>NUCLEOTIDE SEQUENCE [LARGE SCALE GENOMIC DNA]</scope>
    <source>
        <strain evidence="1 2">P5-119</strain>
    </source>
</reference>
<dbReference type="EMBL" id="JXQK01000046">
    <property type="protein sequence ID" value="KIP63202.1"/>
    <property type="molecule type" value="Genomic_DNA"/>
</dbReference>
<accession>A0A0D0IV76</accession>
<organism evidence="1 2">
    <name type="scientific">Prevotella pectinovora</name>
    <dbReference type="NCBI Taxonomy" id="1602169"/>
    <lineage>
        <taxon>Bacteria</taxon>
        <taxon>Pseudomonadati</taxon>
        <taxon>Bacteroidota</taxon>
        <taxon>Bacteroidia</taxon>
        <taxon>Bacteroidales</taxon>
        <taxon>Prevotellaceae</taxon>
        <taxon>Prevotella</taxon>
    </lineage>
</organism>
<dbReference type="Proteomes" id="UP000032046">
    <property type="component" value="Unassembled WGS sequence"/>
</dbReference>
<dbReference type="AlphaFoldDB" id="A0A0D0IV76"/>
<name>A0A0D0IV76_9BACT</name>
<sequence length="289" mass="33414">MEEQKDYIAEAKRIAEDIKATEEHILELDREEKFQKKHVEDLKVQYKEVFIKANIDRLTAFKEECKKRGDKASEQLQLLQNEKHVLRLQLKNEIDGRTFNDKVQEISKKCKKIRELYDTYYNNSIADMVGITSYDSNIIREFIFGSWQDNAESKKEMTIENVFNHRLEILANPTEFAQKITHFSAGGLGACVYNKDVTVAELVRCWEFDEFKFVCPESGETAFIYQFAGHVSAGGYWELTAYCPASGKHQHYGSRDANPVHVHWSTLKSIADPVSRQIKNIKTTIESGK</sequence>
<evidence type="ECO:0000313" key="1">
    <source>
        <dbReference type="EMBL" id="KIP63202.1"/>
    </source>
</evidence>
<dbReference type="STRING" id="1602171.ST44_04640"/>
<protein>
    <submittedName>
        <fullName evidence="1">Uncharacterized protein</fullName>
    </submittedName>
</protein>
<gene>
    <name evidence="1" type="ORF">ST44_04640</name>
</gene>
<keyword evidence="2" id="KW-1185">Reference proteome</keyword>
<comment type="caution">
    <text evidence="1">The sequence shown here is derived from an EMBL/GenBank/DDBJ whole genome shotgun (WGS) entry which is preliminary data.</text>
</comment>
<evidence type="ECO:0000313" key="2">
    <source>
        <dbReference type="Proteomes" id="UP000032046"/>
    </source>
</evidence>